<reference evidence="3" key="2">
    <citation type="submission" date="2020-09" db="EMBL/GenBank/DDBJ databases">
        <authorList>
            <person name="Sun Q."/>
            <person name="Zhou Y."/>
        </authorList>
    </citation>
    <scope>NUCLEOTIDE SEQUENCE</scope>
    <source>
        <strain evidence="3">CGMCC 4.5737</strain>
    </source>
</reference>
<evidence type="ECO:0000313" key="3">
    <source>
        <dbReference type="EMBL" id="GGM33836.1"/>
    </source>
</evidence>
<evidence type="ECO:0000256" key="1">
    <source>
        <dbReference type="SAM" id="SignalP"/>
    </source>
</evidence>
<feature type="domain" description="Glucose/Sorbosone dehydrogenase" evidence="2">
    <location>
        <begin position="64"/>
        <end position="340"/>
    </location>
</feature>
<sequence>MKARRKVLLGALALAAATVTAPPAAGAVSPAGTAAGPPEAAQAAARAQAPKAASTALEQLVSGLEHAWALDWLPDGTALFTERNSGRIRQLEDGRVTDVQRINGISVSKEGGLLGLAVSPNYAQDRTIFIYYTTARDNRIAKLRLGERPRPIVTGIPRGSCCHHGGRLEFGPDGYLYAGTGDGLRSQTAQDLNSLGGKVLRMTTDGRPAPGNPFNSLVYSYGHRNVQGLAWSNGALHVTDIGANKADELNRVQAGRNYGWPACEGPCNNPRYVDPVQSWRTSVATPSGLAAYQGKLYMAALKGGVWRMTGDGGSPQRIYTQLSRVRAVEPAPDGSLLVITPTAIYSSDGN</sequence>
<evidence type="ECO:0000259" key="2">
    <source>
        <dbReference type="Pfam" id="PF07995"/>
    </source>
</evidence>
<feature type="chain" id="PRO_5039372515" description="Glucose/Sorbosone dehydrogenase domain-containing protein" evidence="1">
    <location>
        <begin position="27"/>
        <end position="350"/>
    </location>
</feature>
<keyword evidence="4" id="KW-1185">Reference proteome</keyword>
<dbReference type="InterPro" id="IPR011042">
    <property type="entry name" value="6-blade_b-propeller_TolB-like"/>
</dbReference>
<dbReference type="PANTHER" id="PTHR19328">
    <property type="entry name" value="HEDGEHOG-INTERACTING PROTEIN"/>
    <property type="match status" value="1"/>
</dbReference>
<dbReference type="EMBL" id="BMMK01000001">
    <property type="protein sequence ID" value="GGM33836.1"/>
    <property type="molecule type" value="Genomic_DNA"/>
</dbReference>
<dbReference type="SUPFAM" id="SSF50952">
    <property type="entry name" value="Soluble quinoprotein glucose dehydrogenase"/>
    <property type="match status" value="1"/>
</dbReference>
<dbReference type="AlphaFoldDB" id="A0A8J3C5X3"/>
<protein>
    <recommendedName>
        <fullName evidence="2">Glucose/Sorbosone dehydrogenase domain-containing protein</fullName>
    </recommendedName>
</protein>
<reference evidence="3" key="1">
    <citation type="journal article" date="2014" name="Int. J. Syst. Evol. Microbiol.">
        <title>Complete genome sequence of Corynebacterium casei LMG S-19264T (=DSM 44701T), isolated from a smear-ripened cheese.</title>
        <authorList>
            <consortium name="US DOE Joint Genome Institute (JGI-PGF)"/>
            <person name="Walter F."/>
            <person name="Albersmeier A."/>
            <person name="Kalinowski J."/>
            <person name="Ruckert C."/>
        </authorList>
    </citation>
    <scope>NUCLEOTIDE SEQUENCE</scope>
    <source>
        <strain evidence="3">CGMCC 4.5737</strain>
    </source>
</reference>
<dbReference type="Proteomes" id="UP000637578">
    <property type="component" value="Unassembled WGS sequence"/>
</dbReference>
<feature type="signal peptide" evidence="1">
    <location>
        <begin position="1"/>
        <end position="26"/>
    </location>
</feature>
<name>A0A8J3C5X3_9PSEU</name>
<dbReference type="PANTHER" id="PTHR19328:SF13">
    <property type="entry name" value="HIPL1 PROTEIN"/>
    <property type="match status" value="1"/>
</dbReference>
<organism evidence="3 4">
    <name type="scientific">Longimycelium tulufanense</name>
    <dbReference type="NCBI Taxonomy" id="907463"/>
    <lineage>
        <taxon>Bacteria</taxon>
        <taxon>Bacillati</taxon>
        <taxon>Actinomycetota</taxon>
        <taxon>Actinomycetes</taxon>
        <taxon>Pseudonocardiales</taxon>
        <taxon>Pseudonocardiaceae</taxon>
        <taxon>Longimycelium</taxon>
    </lineage>
</organism>
<dbReference type="Gene3D" id="2.120.10.30">
    <property type="entry name" value="TolB, C-terminal domain"/>
    <property type="match status" value="1"/>
</dbReference>
<comment type="caution">
    <text evidence="3">The sequence shown here is derived from an EMBL/GenBank/DDBJ whole genome shotgun (WGS) entry which is preliminary data.</text>
</comment>
<keyword evidence="1" id="KW-0732">Signal</keyword>
<dbReference type="InterPro" id="IPR012938">
    <property type="entry name" value="Glc/Sorbosone_DH"/>
</dbReference>
<dbReference type="PROSITE" id="PS51318">
    <property type="entry name" value="TAT"/>
    <property type="match status" value="1"/>
</dbReference>
<dbReference type="InterPro" id="IPR006311">
    <property type="entry name" value="TAT_signal"/>
</dbReference>
<proteinExistence type="predicted"/>
<dbReference type="RefSeq" id="WP_189052842.1">
    <property type="nucleotide sequence ID" value="NZ_BMMK01000001.1"/>
</dbReference>
<evidence type="ECO:0000313" key="4">
    <source>
        <dbReference type="Proteomes" id="UP000637578"/>
    </source>
</evidence>
<gene>
    <name evidence="3" type="ORF">GCM10012275_01540</name>
</gene>
<dbReference type="InterPro" id="IPR011041">
    <property type="entry name" value="Quinoprot_gluc/sorb_DH_b-prop"/>
</dbReference>
<dbReference type="Pfam" id="PF07995">
    <property type="entry name" value="GSDH"/>
    <property type="match status" value="1"/>
</dbReference>
<accession>A0A8J3C5X3</accession>